<dbReference type="GeneID" id="63733212"/>
<comment type="similarity">
    <text evidence="2">Belongs to the zinc-containing alcohol dehydrogenase family.</text>
</comment>
<dbReference type="Pfam" id="PF00107">
    <property type="entry name" value="ADH_zinc_N"/>
    <property type="match status" value="1"/>
</dbReference>
<dbReference type="STRING" id="1036611.A0A1L9PR87"/>
<comment type="cofactor">
    <cofactor evidence="1">
        <name>Zn(2+)</name>
        <dbReference type="ChEBI" id="CHEBI:29105"/>
    </cofactor>
</comment>
<reference evidence="9" key="1">
    <citation type="journal article" date="2017" name="Genome Biol.">
        <title>Comparative genomics reveals high biological diversity and specific adaptations in the industrially and medically important fungal genus Aspergillus.</title>
        <authorList>
            <person name="de Vries R.P."/>
            <person name="Riley R."/>
            <person name="Wiebenga A."/>
            <person name="Aguilar-Osorio G."/>
            <person name="Amillis S."/>
            <person name="Uchima C.A."/>
            <person name="Anderluh G."/>
            <person name="Asadollahi M."/>
            <person name="Askin M."/>
            <person name="Barry K."/>
            <person name="Battaglia E."/>
            <person name="Bayram O."/>
            <person name="Benocci T."/>
            <person name="Braus-Stromeyer S.A."/>
            <person name="Caldana C."/>
            <person name="Canovas D."/>
            <person name="Cerqueira G.C."/>
            <person name="Chen F."/>
            <person name="Chen W."/>
            <person name="Choi C."/>
            <person name="Clum A."/>
            <person name="Dos Santos R.A."/>
            <person name="Damasio A.R."/>
            <person name="Diallinas G."/>
            <person name="Emri T."/>
            <person name="Fekete E."/>
            <person name="Flipphi M."/>
            <person name="Freyberg S."/>
            <person name="Gallo A."/>
            <person name="Gournas C."/>
            <person name="Habgood R."/>
            <person name="Hainaut M."/>
            <person name="Harispe M.L."/>
            <person name="Henrissat B."/>
            <person name="Hilden K.S."/>
            <person name="Hope R."/>
            <person name="Hossain A."/>
            <person name="Karabika E."/>
            <person name="Karaffa L."/>
            <person name="Karanyi Z."/>
            <person name="Krasevec N."/>
            <person name="Kuo A."/>
            <person name="Kusch H."/>
            <person name="LaButti K."/>
            <person name="Lagendijk E.L."/>
            <person name="Lapidus A."/>
            <person name="Levasseur A."/>
            <person name="Lindquist E."/>
            <person name="Lipzen A."/>
            <person name="Logrieco A.F."/>
            <person name="MacCabe A."/>
            <person name="Maekelae M.R."/>
            <person name="Malavazi I."/>
            <person name="Melin P."/>
            <person name="Meyer V."/>
            <person name="Mielnichuk N."/>
            <person name="Miskei M."/>
            <person name="Molnar A.P."/>
            <person name="Mule G."/>
            <person name="Ngan C.Y."/>
            <person name="Orejas M."/>
            <person name="Orosz E."/>
            <person name="Ouedraogo J.P."/>
            <person name="Overkamp K.M."/>
            <person name="Park H.-S."/>
            <person name="Perrone G."/>
            <person name="Piumi F."/>
            <person name="Punt P.J."/>
            <person name="Ram A.F."/>
            <person name="Ramon A."/>
            <person name="Rauscher S."/>
            <person name="Record E."/>
            <person name="Riano-Pachon D.M."/>
            <person name="Robert V."/>
            <person name="Roehrig J."/>
            <person name="Ruller R."/>
            <person name="Salamov A."/>
            <person name="Salih N.S."/>
            <person name="Samson R.A."/>
            <person name="Sandor E."/>
            <person name="Sanguinetti M."/>
            <person name="Schuetze T."/>
            <person name="Sepcic K."/>
            <person name="Shelest E."/>
            <person name="Sherlock G."/>
            <person name="Sophianopoulou V."/>
            <person name="Squina F.M."/>
            <person name="Sun H."/>
            <person name="Susca A."/>
            <person name="Todd R.B."/>
            <person name="Tsang A."/>
            <person name="Unkles S.E."/>
            <person name="van de Wiele N."/>
            <person name="van Rossen-Uffink D."/>
            <person name="Oliveira J.V."/>
            <person name="Vesth T.C."/>
            <person name="Visser J."/>
            <person name="Yu J.-H."/>
            <person name="Zhou M."/>
            <person name="Andersen M.R."/>
            <person name="Archer D.B."/>
            <person name="Baker S.E."/>
            <person name="Benoit I."/>
            <person name="Brakhage A.A."/>
            <person name="Braus G.H."/>
            <person name="Fischer R."/>
            <person name="Frisvad J.C."/>
            <person name="Goldman G.H."/>
            <person name="Houbraken J."/>
            <person name="Oakley B."/>
            <person name="Pocsi I."/>
            <person name="Scazzocchio C."/>
            <person name="Seiboth B."/>
            <person name="vanKuyk P.A."/>
            <person name="Wortman J."/>
            <person name="Dyer P.S."/>
            <person name="Grigoriev I.V."/>
        </authorList>
    </citation>
    <scope>NUCLEOTIDE SEQUENCE [LARGE SCALE GENOMIC DNA]</scope>
    <source>
        <strain evidence="9">CBS 583.65</strain>
    </source>
</reference>
<evidence type="ECO:0008006" key="10">
    <source>
        <dbReference type="Google" id="ProtNLM"/>
    </source>
</evidence>
<name>A0A1L9PR87_ASPVE</name>
<dbReference type="GO" id="GO:0005737">
    <property type="term" value="C:cytoplasm"/>
    <property type="evidence" value="ECO:0007669"/>
    <property type="project" value="TreeGrafter"/>
</dbReference>
<feature type="domain" description="Alcohol dehydrogenase-like N-terminal" evidence="7">
    <location>
        <begin position="29"/>
        <end position="150"/>
    </location>
</feature>
<evidence type="ECO:0000256" key="5">
    <source>
        <dbReference type="ARBA" id="ARBA00023002"/>
    </source>
</evidence>
<evidence type="ECO:0000256" key="3">
    <source>
        <dbReference type="ARBA" id="ARBA00022723"/>
    </source>
</evidence>
<evidence type="ECO:0000256" key="4">
    <source>
        <dbReference type="ARBA" id="ARBA00022833"/>
    </source>
</evidence>
<keyword evidence="9" id="KW-1185">Reference proteome</keyword>
<dbReference type="PANTHER" id="PTHR42940">
    <property type="entry name" value="ALCOHOL DEHYDROGENASE 1-RELATED"/>
    <property type="match status" value="1"/>
</dbReference>
<dbReference type="Pfam" id="PF08240">
    <property type="entry name" value="ADH_N"/>
    <property type="match status" value="1"/>
</dbReference>
<dbReference type="PANTHER" id="PTHR42940:SF8">
    <property type="entry name" value="VACUOLAR PROTEIN SORTING-ASSOCIATED PROTEIN 11"/>
    <property type="match status" value="1"/>
</dbReference>
<dbReference type="GO" id="GO:0004022">
    <property type="term" value="F:alcohol dehydrogenase (NAD+) activity"/>
    <property type="evidence" value="ECO:0007669"/>
    <property type="project" value="TreeGrafter"/>
</dbReference>
<dbReference type="GO" id="GO:0046872">
    <property type="term" value="F:metal ion binding"/>
    <property type="evidence" value="ECO:0007669"/>
    <property type="project" value="UniProtKB-KW"/>
</dbReference>
<evidence type="ECO:0000256" key="1">
    <source>
        <dbReference type="ARBA" id="ARBA00001947"/>
    </source>
</evidence>
<dbReference type="RefSeq" id="XP_040669806.1">
    <property type="nucleotide sequence ID" value="XM_040817701.1"/>
</dbReference>
<dbReference type="SUPFAM" id="SSF50129">
    <property type="entry name" value="GroES-like"/>
    <property type="match status" value="1"/>
</dbReference>
<protein>
    <recommendedName>
        <fullName evidence="10">Enoyl reductase (ER) domain-containing protein</fullName>
    </recommendedName>
</protein>
<evidence type="ECO:0000259" key="6">
    <source>
        <dbReference type="Pfam" id="PF00107"/>
    </source>
</evidence>
<evidence type="ECO:0000313" key="8">
    <source>
        <dbReference type="EMBL" id="OJJ04044.1"/>
    </source>
</evidence>
<gene>
    <name evidence="8" type="ORF">ASPVEDRAFT_85458</name>
</gene>
<feature type="domain" description="Alcohol dehydrogenase-like C-terminal" evidence="6">
    <location>
        <begin position="189"/>
        <end position="319"/>
    </location>
</feature>
<dbReference type="VEuPathDB" id="FungiDB:ASPVEDRAFT_85458"/>
<dbReference type="Proteomes" id="UP000184073">
    <property type="component" value="Unassembled WGS sequence"/>
</dbReference>
<proteinExistence type="inferred from homology"/>
<evidence type="ECO:0000256" key="2">
    <source>
        <dbReference type="ARBA" id="ARBA00008072"/>
    </source>
</evidence>
<dbReference type="AlphaFoldDB" id="A0A1L9PR87"/>
<keyword evidence="3" id="KW-0479">Metal-binding</keyword>
<evidence type="ECO:0000259" key="7">
    <source>
        <dbReference type="Pfam" id="PF08240"/>
    </source>
</evidence>
<dbReference type="InterPro" id="IPR011032">
    <property type="entry name" value="GroES-like_sf"/>
</dbReference>
<keyword evidence="5" id="KW-0560">Oxidoreductase</keyword>
<dbReference type="Gene3D" id="3.90.180.10">
    <property type="entry name" value="Medium-chain alcohol dehydrogenases, catalytic domain"/>
    <property type="match status" value="1"/>
</dbReference>
<sequence>MSAKTMKALRLVKYGAPYELQEIPIPSIGENDLLLKVGAASFCHTDYQVYEGVYKTKCPITPSHESVGTVVETGAKAAKAGWKTGQRVGMLNFRHPCYICVGCKSARDPKQPDRPDTRFCQNKDMAGISADGGFAEYVVADADSSVELPDGVAFEQAAPLMCAGATVWGGLDEAGVEPGLPVGVIGIGGLGVLALQFAAGLGHPTVAIDNRPEGRQLAQDLPAPLRPKLVVDSNSPNSTEDIVNFAGDGGLAAVLICTDSVKATAWSLKLLRTRGVCVPLGLPVEGFKFSAFDLIFKQLSIKGSLVANQRLVTDMMRTVTEKGIRSHVTTMSLEEGVNLPEKYMDPRLKGRFVVTL</sequence>
<dbReference type="InterPro" id="IPR036291">
    <property type="entry name" value="NAD(P)-bd_dom_sf"/>
</dbReference>
<dbReference type="InterPro" id="IPR013149">
    <property type="entry name" value="ADH-like_C"/>
</dbReference>
<accession>A0A1L9PR87</accession>
<dbReference type="InterPro" id="IPR013154">
    <property type="entry name" value="ADH-like_N"/>
</dbReference>
<dbReference type="OrthoDB" id="256333at2759"/>
<dbReference type="SUPFAM" id="SSF51735">
    <property type="entry name" value="NAD(P)-binding Rossmann-fold domains"/>
    <property type="match status" value="1"/>
</dbReference>
<evidence type="ECO:0000313" key="9">
    <source>
        <dbReference type="Proteomes" id="UP000184073"/>
    </source>
</evidence>
<dbReference type="EMBL" id="KV878131">
    <property type="protein sequence ID" value="OJJ04044.1"/>
    <property type="molecule type" value="Genomic_DNA"/>
</dbReference>
<organism evidence="8 9">
    <name type="scientific">Aspergillus versicolor CBS 583.65</name>
    <dbReference type="NCBI Taxonomy" id="1036611"/>
    <lineage>
        <taxon>Eukaryota</taxon>
        <taxon>Fungi</taxon>
        <taxon>Dikarya</taxon>
        <taxon>Ascomycota</taxon>
        <taxon>Pezizomycotina</taxon>
        <taxon>Eurotiomycetes</taxon>
        <taxon>Eurotiomycetidae</taxon>
        <taxon>Eurotiales</taxon>
        <taxon>Aspergillaceae</taxon>
        <taxon>Aspergillus</taxon>
        <taxon>Aspergillus subgen. Nidulantes</taxon>
    </lineage>
</organism>
<keyword evidence="4" id="KW-0862">Zinc</keyword>
<dbReference type="Gene3D" id="3.40.50.720">
    <property type="entry name" value="NAD(P)-binding Rossmann-like Domain"/>
    <property type="match status" value="1"/>
</dbReference>